<dbReference type="AlphaFoldDB" id="M3K0B9"/>
<protein>
    <submittedName>
        <fullName evidence="1">Uncharacterized protein</fullName>
    </submittedName>
</protein>
<proteinExistence type="predicted"/>
<dbReference type="HOGENOM" id="CLU_3207565_0_0_1"/>
<gene>
    <name evidence="1" type="ORF">G210_1414</name>
</gene>
<organism evidence="1 2">
    <name type="scientific">Candida maltosa (strain Xu316)</name>
    <name type="common">Yeast</name>
    <dbReference type="NCBI Taxonomy" id="1245528"/>
    <lineage>
        <taxon>Eukaryota</taxon>
        <taxon>Fungi</taxon>
        <taxon>Dikarya</taxon>
        <taxon>Ascomycota</taxon>
        <taxon>Saccharomycotina</taxon>
        <taxon>Pichiomycetes</taxon>
        <taxon>Debaryomycetaceae</taxon>
        <taxon>Candida/Lodderomyces clade</taxon>
        <taxon>Candida</taxon>
    </lineage>
</organism>
<comment type="caution">
    <text evidence="1">The sequence shown here is derived from an EMBL/GenBank/DDBJ whole genome shotgun (WGS) entry which is preliminary data.</text>
</comment>
<evidence type="ECO:0000313" key="1">
    <source>
        <dbReference type="EMBL" id="EMG48084.1"/>
    </source>
</evidence>
<keyword evidence="2" id="KW-1185">Reference proteome</keyword>
<dbReference type="Proteomes" id="UP000011777">
    <property type="component" value="Unassembled WGS sequence"/>
</dbReference>
<dbReference type="EMBL" id="AOGT01001263">
    <property type="protein sequence ID" value="EMG48084.1"/>
    <property type="molecule type" value="Genomic_DNA"/>
</dbReference>
<reference evidence="1 2" key="1">
    <citation type="submission" date="2013-02" db="EMBL/GenBank/DDBJ databases">
        <title>Genome sequence of Candida maltosa Xu316, a potential industrial strain for xylitol and ethanol production.</title>
        <authorList>
            <person name="Yu J."/>
            <person name="Wang Q."/>
            <person name="Geng X."/>
            <person name="Bao W."/>
            <person name="He P."/>
            <person name="Cai J."/>
        </authorList>
    </citation>
    <scope>NUCLEOTIDE SEQUENCE [LARGE SCALE GENOMIC DNA]</scope>
    <source>
        <strain evidence="2">Xu316</strain>
    </source>
</reference>
<name>M3K0B9_CANMX</name>
<evidence type="ECO:0000313" key="2">
    <source>
        <dbReference type="Proteomes" id="UP000011777"/>
    </source>
</evidence>
<sequence length="45" mass="5137">MLFVTRSLINLWAKLNCRCTGSNRKVGLGKSSYIKACRWSKECDV</sequence>
<accession>M3K0B9</accession>